<protein>
    <submittedName>
        <fullName evidence="1">Uncharacterized protein</fullName>
    </submittedName>
</protein>
<reference evidence="1" key="1">
    <citation type="submission" date="2021-01" db="EMBL/GenBank/DDBJ databases">
        <authorList>
            <consortium name="Genoscope - CEA"/>
            <person name="William W."/>
        </authorList>
    </citation>
    <scope>NUCLEOTIDE SEQUENCE</scope>
</reference>
<evidence type="ECO:0000313" key="2">
    <source>
        <dbReference type="Proteomes" id="UP000683925"/>
    </source>
</evidence>
<comment type="caution">
    <text evidence="1">The sequence shown here is derived from an EMBL/GenBank/DDBJ whole genome shotgun (WGS) entry which is preliminary data.</text>
</comment>
<gene>
    <name evidence="1" type="ORF">POCTA_138.1.T0080453</name>
</gene>
<dbReference type="EMBL" id="CAJJDP010000007">
    <property type="protein sequence ID" value="CAD8137571.1"/>
    <property type="molecule type" value="Genomic_DNA"/>
</dbReference>
<sequence>MKFHKNRQKSSDTLTVKEVCKGRKKQFQLMDYCLG</sequence>
<keyword evidence="2" id="KW-1185">Reference proteome</keyword>
<name>A0A8S1S8J9_PAROT</name>
<dbReference type="AlphaFoldDB" id="A0A8S1S8J9"/>
<evidence type="ECO:0000313" key="1">
    <source>
        <dbReference type="EMBL" id="CAD8137571.1"/>
    </source>
</evidence>
<organism evidence="1 2">
    <name type="scientific">Paramecium octaurelia</name>
    <dbReference type="NCBI Taxonomy" id="43137"/>
    <lineage>
        <taxon>Eukaryota</taxon>
        <taxon>Sar</taxon>
        <taxon>Alveolata</taxon>
        <taxon>Ciliophora</taxon>
        <taxon>Intramacronucleata</taxon>
        <taxon>Oligohymenophorea</taxon>
        <taxon>Peniculida</taxon>
        <taxon>Parameciidae</taxon>
        <taxon>Paramecium</taxon>
    </lineage>
</organism>
<proteinExistence type="predicted"/>
<dbReference type="Proteomes" id="UP000683925">
    <property type="component" value="Unassembled WGS sequence"/>
</dbReference>
<accession>A0A8S1S8J9</accession>